<dbReference type="Proteomes" id="UP000594903">
    <property type="component" value="Chromosome"/>
</dbReference>
<feature type="chain" id="PRO_5047161795" evidence="1">
    <location>
        <begin position="19"/>
        <end position="86"/>
    </location>
</feature>
<evidence type="ECO:0000313" key="3">
    <source>
        <dbReference type="Proteomes" id="UP000594903"/>
    </source>
</evidence>
<protein>
    <submittedName>
        <fullName evidence="2">Uncharacterized protein</fullName>
    </submittedName>
</protein>
<accession>A0A7T3EY64</accession>
<evidence type="ECO:0000256" key="1">
    <source>
        <dbReference type="SAM" id="SignalP"/>
    </source>
</evidence>
<name>A0A7T3EY64_9BURK</name>
<proteinExistence type="predicted"/>
<dbReference type="EMBL" id="CP065725">
    <property type="protein sequence ID" value="QPT40566.1"/>
    <property type="molecule type" value="Genomic_DNA"/>
</dbReference>
<evidence type="ECO:0000313" key="2">
    <source>
        <dbReference type="EMBL" id="QPT40566.1"/>
    </source>
</evidence>
<dbReference type="PROSITE" id="PS51257">
    <property type="entry name" value="PROKAR_LIPOPROTEIN"/>
    <property type="match status" value="1"/>
</dbReference>
<keyword evidence="3" id="KW-1185">Reference proteome</keyword>
<keyword evidence="1" id="KW-0732">Signal</keyword>
<gene>
    <name evidence="2" type="ORF">I6G29_02950</name>
</gene>
<organism evidence="2 3">
    <name type="scientific">Oligella ureolytica</name>
    <dbReference type="NCBI Taxonomy" id="90244"/>
    <lineage>
        <taxon>Bacteria</taxon>
        <taxon>Pseudomonadati</taxon>
        <taxon>Pseudomonadota</taxon>
        <taxon>Betaproteobacteria</taxon>
        <taxon>Burkholderiales</taxon>
        <taxon>Alcaligenaceae</taxon>
        <taxon>Oligella</taxon>
    </lineage>
</organism>
<reference evidence="2 3" key="1">
    <citation type="submission" date="2020-12" db="EMBL/GenBank/DDBJ databases">
        <title>FDA dAtabase for Regulatory Grade micrObial Sequences (FDA-ARGOS): Supporting development and validation of Infectious Disease Dx tests.</title>
        <authorList>
            <person name="Sproer C."/>
            <person name="Gronow S."/>
            <person name="Severitt S."/>
            <person name="Schroder I."/>
            <person name="Tallon L."/>
            <person name="Sadzewicz L."/>
            <person name="Zhao X."/>
            <person name="Boylan J."/>
            <person name="Ott S."/>
            <person name="Bowen H."/>
            <person name="Vavikolanu K."/>
            <person name="Mehta A."/>
            <person name="Aluvathingal J."/>
            <person name="Nadendla S."/>
            <person name="Lowell S."/>
            <person name="Myers T."/>
            <person name="Yan Y."/>
            <person name="Sichtig H."/>
        </authorList>
    </citation>
    <scope>NUCLEOTIDE SEQUENCE [LARGE SCALE GENOMIC DNA]</scope>
    <source>
        <strain evidence="2 3">FDAARGOS_872</strain>
    </source>
</reference>
<sequence length="86" mass="9137">MKKIIAFPILILALSTFAACESTPRKPRVSAGASHSVPFTVGNGKSAWLTNAVRVYPWSRGNKVRVSTGVRVKPTANTNVGVGVGW</sequence>
<dbReference type="RefSeq" id="WP_147277846.1">
    <property type="nucleotide sequence ID" value="NZ_CP065725.1"/>
</dbReference>
<feature type="signal peptide" evidence="1">
    <location>
        <begin position="1"/>
        <end position="18"/>
    </location>
</feature>